<evidence type="ECO:0000313" key="2">
    <source>
        <dbReference type="Proteomes" id="UP000199152"/>
    </source>
</evidence>
<name>A0A1I4D760_9ACTN</name>
<protein>
    <submittedName>
        <fullName evidence="1">Uncharacterized protein</fullName>
    </submittedName>
</protein>
<accession>A0A1I4D760</accession>
<proteinExistence type="predicted"/>
<sequence length="89" mass="9676">MSAEPRLRLIGGGSSASPRSAQVLAILDGTRVVIRTGPDMTGPHTTALAVRREDRPTVRGRSVVPQLRGGRISERPIRRLALELWAEEP</sequence>
<dbReference type="EMBL" id="FOSW01000004">
    <property type="protein sequence ID" value="SFK87811.1"/>
    <property type="molecule type" value="Genomic_DNA"/>
</dbReference>
<evidence type="ECO:0000313" key="1">
    <source>
        <dbReference type="EMBL" id="SFK87811.1"/>
    </source>
</evidence>
<dbReference type="Proteomes" id="UP000199152">
    <property type="component" value="Unassembled WGS sequence"/>
</dbReference>
<dbReference type="AlphaFoldDB" id="A0A1I4D760"/>
<dbReference type="InParanoid" id="A0A1I4D760"/>
<keyword evidence="2" id="KW-1185">Reference proteome</keyword>
<reference evidence="1 2" key="1">
    <citation type="submission" date="2016-10" db="EMBL/GenBank/DDBJ databases">
        <authorList>
            <person name="de Groot N.N."/>
        </authorList>
    </citation>
    <scope>NUCLEOTIDE SEQUENCE [LARGE SCALE GENOMIC DNA]</scope>
    <source>
        <strain evidence="1 2">DSM 45317</strain>
    </source>
</reference>
<organism evidence="1 2">
    <name type="scientific">Geodermatophilus ruber</name>
    <dbReference type="NCBI Taxonomy" id="504800"/>
    <lineage>
        <taxon>Bacteria</taxon>
        <taxon>Bacillati</taxon>
        <taxon>Actinomycetota</taxon>
        <taxon>Actinomycetes</taxon>
        <taxon>Geodermatophilales</taxon>
        <taxon>Geodermatophilaceae</taxon>
        <taxon>Geodermatophilus</taxon>
    </lineage>
</organism>
<gene>
    <name evidence="1" type="ORF">SAMN04488085_104154</name>
</gene>